<gene>
    <name evidence="2" type="ORF">RJT34_24935</name>
</gene>
<evidence type="ECO:0000256" key="1">
    <source>
        <dbReference type="SAM" id="MobiDB-lite"/>
    </source>
</evidence>
<proteinExistence type="predicted"/>
<name>A0AAN9FRL1_CLITE</name>
<accession>A0AAN9FRL1</accession>
<sequence length="112" mass="12453">MEASSPLLPLCCLQGLHDVGVWLCGDEVKDNEVEVIKYDNVNEVMIIVGQSKMEGLGRFARGCQDKFEIVHGETATKDVEPPKEKKGKVAKGKKTITVKDDKKDTKVKRKPQ</sequence>
<organism evidence="2 3">
    <name type="scientific">Clitoria ternatea</name>
    <name type="common">Butterfly pea</name>
    <dbReference type="NCBI Taxonomy" id="43366"/>
    <lineage>
        <taxon>Eukaryota</taxon>
        <taxon>Viridiplantae</taxon>
        <taxon>Streptophyta</taxon>
        <taxon>Embryophyta</taxon>
        <taxon>Tracheophyta</taxon>
        <taxon>Spermatophyta</taxon>
        <taxon>Magnoliopsida</taxon>
        <taxon>eudicotyledons</taxon>
        <taxon>Gunneridae</taxon>
        <taxon>Pentapetalae</taxon>
        <taxon>rosids</taxon>
        <taxon>fabids</taxon>
        <taxon>Fabales</taxon>
        <taxon>Fabaceae</taxon>
        <taxon>Papilionoideae</taxon>
        <taxon>50 kb inversion clade</taxon>
        <taxon>NPAAA clade</taxon>
        <taxon>indigoferoid/millettioid clade</taxon>
        <taxon>Phaseoleae</taxon>
        <taxon>Clitoria</taxon>
    </lineage>
</organism>
<dbReference type="EMBL" id="JAYKXN010000006">
    <property type="protein sequence ID" value="KAK7279876.1"/>
    <property type="molecule type" value="Genomic_DNA"/>
</dbReference>
<protein>
    <submittedName>
        <fullName evidence="2">Uncharacterized protein</fullName>
    </submittedName>
</protein>
<evidence type="ECO:0000313" key="2">
    <source>
        <dbReference type="EMBL" id="KAK7279876.1"/>
    </source>
</evidence>
<comment type="caution">
    <text evidence="2">The sequence shown here is derived from an EMBL/GenBank/DDBJ whole genome shotgun (WGS) entry which is preliminary data.</text>
</comment>
<dbReference type="AlphaFoldDB" id="A0AAN9FRL1"/>
<reference evidence="2 3" key="1">
    <citation type="submission" date="2024-01" db="EMBL/GenBank/DDBJ databases">
        <title>The genomes of 5 underutilized Papilionoideae crops provide insights into root nodulation and disease resistance.</title>
        <authorList>
            <person name="Yuan L."/>
        </authorList>
    </citation>
    <scope>NUCLEOTIDE SEQUENCE [LARGE SCALE GENOMIC DNA]</scope>
    <source>
        <strain evidence="2">LY-2023</strain>
        <tissue evidence="2">Leaf</tissue>
    </source>
</reference>
<dbReference type="Proteomes" id="UP001359559">
    <property type="component" value="Unassembled WGS sequence"/>
</dbReference>
<keyword evidence="3" id="KW-1185">Reference proteome</keyword>
<feature type="region of interest" description="Disordered" evidence="1">
    <location>
        <begin position="74"/>
        <end position="112"/>
    </location>
</feature>
<evidence type="ECO:0000313" key="3">
    <source>
        <dbReference type="Proteomes" id="UP001359559"/>
    </source>
</evidence>
<feature type="compositionally biased region" description="Basic and acidic residues" evidence="1">
    <location>
        <begin position="74"/>
        <end position="84"/>
    </location>
</feature>
<feature type="compositionally biased region" description="Basic residues" evidence="1">
    <location>
        <begin position="85"/>
        <end position="96"/>
    </location>
</feature>